<dbReference type="PANTHER" id="PTHR45947">
    <property type="entry name" value="SULFOQUINOVOSYL TRANSFERASE SQD2"/>
    <property type="match status" value="1"/>
</dbReference>
<sequence>MRILIYGINYFPELTGVGKYTGEMAEWLAAQGHQVRVVTAPPHYPAWRVAKGYSPWRYSRTCQAGVEVFRCPVWLKTQPTGVERLVHLLSFALTSLPVMLAQVFWKPEVVLTIEPPLLAAPTALLVARLSGAHSWLHIQDHEVDAAFELQSLPGGGRLQRTAVGFERWLLKHFDRLSTLSLQMLERAVGKGVERERIGLFPNWVDTGRIHPDISADALRRELGLTAEDLVVLYSGNMGGKQGLDLLLAAADRLPRVQFVLCGDGTARRRLKSESCRLALANVHFLPLQPTERLGELLNLADIHALIQRDQAADLVMPSKLAGMMASGRAVIATARPGTAVATMVTASACGALVPPENVDAFVLAVQELAAAPRLRREMGRNGRNWARDYLAKGLILSQFTAQLLQLCSGTVPLVIPDAGLEEASGTLRTADVDGE</sequence>
<dbReference type="PANTHER" id="PTHR45947:SF3">
    <property type="entry name" value="SULFOQUINOVOSYL TRANSFERASE SQD2"/>
    <property type="match status" value="1"/>
</dbReference>
<organism evidence="3 4">
    <name type="scientific">Gloeobacter kilaueensis (strain ATCC BAA-2537 / CCAP 1431/1 / ULC 316 / JS1)</name>
    <dbReference type="NCBI Taxonomy" id="1183438"/>
    <lineage>
        <taxon>Bacteria</taxon>
        <taxon>Bacillati</taxon>
        <taxon>Cyanobacteriota</taxon>
        <taxon>Cyanophyceae</taxon>
        <taxon>Gloeobacterales</taxon>
        <taxon>Gloeobacteraceae</taxon>
        <taxon>Gloeobacter</taxon>
    </lineage>
</organism>
<dbReference type="Proteomes" id="UP000017396">
    <property type="component" value="Chromosome"/>
</dbReference>
<feature type="domain" description="Glycosyltransferase subfamily 4-like N-terminal" evidence="2">
    <location>
        <begin position="15"/>
        <end position="203"/>
    </location>
</feature>
<dbReference type="RefSeq" id="WP_023173556.1">
    <property type="nucleotide sequence ID" value="NC_022600.1"/>
</dbReference>
<dbReference type="Pfam" id="PF00534">
    <property type="entry name" value="Glycos_transf_1"/>
    <property type="match status" value="1"/>
</dbReference>
<dbReference type="EMBL" id="CP003587">
    <property type="protein sequence ID" value="AGY58411.1"/>
    <property type="molecule type" value="Genomic_DNA"/>
</dbReference>
<evidence type="ECO:0000313" key="3">
    <source>
        <dbReference type="EMBL" id="AGY58411.1"/>
    </source>
</evidence>
<dbReference type="InterPro" id="IPR001296">
    <property type="entry name" value="Glyco_trans_1"/>
</dbReference>
<dbReference type="GO" id="GO:0016758">
    <property type="term" value="F:hexosyltransferase activity"/>
    <property type="evidence" value="ECO:0007669"/>
    <property type="project" value="TreeGrafter"/>
</dbReference>
<dbReference type="eggNOG" id="COG0438">
    <property type="taxonomic scope" value="Bacteria"/>
</dbReference>
<proteinExistence type="predicted"/>
<dbReference type="OrthoDB" id="9811902at2"/>
<accession>U5QHL4</accession>
<dbReference type="InterPro" id="IPR028098">
    <property type="entry name" value="Glyco_trans_4-like_N"/>
</dbReference>
<feature type="domain" description="Glycosyl transferase family 1" evidence="1">
    <location>
        <begin position="216"/>
        <end position="385"/>
    </location>
</feature>
<dbReference type="STRING" id="1183438.GKIL_2165"/>
<protein>
    <submittedName>
        <fullName evidence="3">Glycosyl transferase group 1</fullName>
    </submittedName>
</protein>
<dbReference type="HOGENOM" id="CLU_009583_11_5_3"/>
<dbReference type="KEGG" id="glj:GKIL_2165"/>
<evidence type="ECO:0000313" key="4">
    <source>
        <dbReference type="Proteomes" id="UP000017396"/>
    </source>
</evidence>
<reference evidence="3 4" key="1">
    <citation type="journal article" date="2013" name="PLoS ONE">
        <title>Cultivation and Complete Genome Sequencing of Gloeobacter kilaueensis sp. nov., from a Lava Cave in Kilauea Caldera, Hawai'i.</title>
        <authorList>
            <person name="Saw J.H."/>
            <person name="Schatz M."/>
            <person name="Brown M.V."/>
            <person name="Kunkel D.D."/>
            <person name="Foster J.S."/>
            <person name="Shick H."/>
            <person name="Christensen S."/>
            <person name="Hou S."/>
            <person name="Wan X."/>
            <person name="Donachie S.P."/>
        </authorList>
    </citation>
    <scope>NUCLEOTIDE SEQUENCE [LARGE SCALE GENOMIC DNA]</scope>
    <source>
        <strain evidence="4">JS</strain>
    </source>
</reference>
<evidence type="ECO:0000259" key="1">
    <source>
        <dbReference type="Pfam" id="PF00534"/>
    </source>
</evidence>
<dbReference type="SUPFAM" id="SSF53756">
    <property type="entry name" value="UDP-Glycosyltransferase/glycogen phosphorylase"/>
    <property type="match status" value="1"/>
</dbReference>
<dbReference type="AlphaFoldDB" id="U5QHL4"/>
<keyword evidence="4" id="KW-1185">Reference proteome</keyword>
<dbReference type="PATRIC" id="fig|1183438.3.peg.2127"/>
<dbReference type="Pfam" id="PF13579">
    <property type="entry name" value="Glyco_trans_4_4"/>
    <property type="match status" value="1"/>
</dbReference>
<dbReference type="NCBIfam" id="NF007640">
    <property type="entry name" value="PRK10307.1"/>
    <property type="match status" value="1"/>
</dbReference>
<dbReference type="InterPro" id="IPR050194">
    <property type="entry name" value="Glycosyltransferase_grp1"/>
</dbReference>
<keyword evidence="3" id="KW-0808">Transferase</keyword>
<dbReference type="Gene3D" id="3.40.50.2000">
    <property type="entry name" value="Glycogen Phosphorylase B"/>
    <property type="match status" value="2"/>
</dbReference>
<dbReference type="CDD" id="cd03794">
    <property type="entry name" value="GT4_WbuB-like"/>
    <property type="match status" value="1"/>
</dbReference>
<name>U5QHL4_GLOK1</name>
<gene>
    <name evidence="3" type="primary">wcaI</name>
    <name evidence="3" type="ORF">GKIL_2165</name>
</gene>
<evidence type="ECO:0000259" key="2">
    <source>
        <dbReference type="Pfam" id="PF13579"/>
    </source>
</evidence>